<feature type="signal peptide" evidence="5">
    <location>
        <begin position="1"/>
        <end position="21"/>
    </location>
</feature>
<dbReference type="GO" id="GO:0043190">
    <property type="term" value="C:ATP-binding cassette (ABC) transporter complex"/>
    <property type="evidence" value="ECO:0007669"/>
    <property type="project" value="InterPro"/>
</dbReference>
<dbReference type="HOGENOM" id="CLU_034528_1_1_0"/>
<gene>
    <name evidence="7" type="ordered locus">Deipe_1154</name>
</gene>
<comment type="similarity">
    <text evidence="1 4">Belongs to the PstS family.</text>
</comment>
<evidence type="ECO:0000313" key="8">
    <source>
        <dbReference type="Proteomes" id="UP000010467"/>
    </source>
</evidence>
<keyword evidence="2 4" id="KW-0813">Transport</keyword>
<protein>
    <recommendedName>
        <fullName evidence="4">Phosphate-binding protein</fullName>
    </recommendedName>
</protein>
<dbReference type="Proteomes" id="UP000010467">
    <property type="component" value="Chromosome"/>
</dbReference>
<dbReference type="Gene3D" id="3.40.190.10">
    <property type="entry name" value="Periplasmic binding protein-like II"/>
    <property type="match status" value="2"/>
</dbReference>
<dbReference type="InterPro" id="IPR024370">
    <property type="entry name" value="PBP_domain"/>
</dbReference>
<dbReference type="CDD" id="cd13565">
    <property type="entry name" value="PBP2_PstS"/>
    <property type="match status" value="1"/>
</dbReference>
<keyword evidence="8" id="KW-1185">Reference proteome</keyword>
<evidence type="ECO:0000313" key="7">
    <source>
        <dbReference type="EMBL" id="AFZ66713.1"/>
    </source>
</evidence>
<keyword evidence="5" id="KW-0732">Signal</keyword>
<evidence type="ECO:0000256" key="3">
    <source>
        <dbReference type="ARBA" id="ARBA00022592"/>
    </source>
</evidence>
<dbReference type="PANTHER" id="PTHR42996">
    <property type="entry name" value="PHOSPHATE-BINDING PROTEIN PSTS"/>
    <property type="match status" value="1"/>
</dbReference>
<feature type="chain" id="PRO_5003939412" description="Phosphate-binding protein" evidence="5">
    <location>
        <begin position="22"/>
        <end position="342"/>
    </location>
</feature>
<dbReference type="eggNOG" id="COG0226">
    <property type="taxonomic scope" value="Bacteria"/>
</dbReference>
<name>K9ZYI8_DEIPD</name>
<dbReference type="NCBIfam" id="TIGR00975">
    <property type="entry name" value="3a0107s03"/>
    <property type="match status" value="1"/>
</dbReference>
<dbReference type="Pfam" id="PF12849">
    <property type="entry name" value="PBP_like_2"/>
    <property type="match status" value="1"/>
</dbReference>
<dbReference type="SUPFAM" id="SSF53850">
    <property type="entry name" value="Periplasmic binding protein-like II"/>
    <property type="match status" value="1"/>
</dbReference>
<proteinExistence type="inferred from homology"/>
<dbReference type="PATRIC" id="fig|937777.3.peg.1156"/>
<evidence type="ECO:0000256" key="1">
    <source>
        <dbReference type="ARBA" id="ARBA00008725"/>
    </source>
</evidence>
<dbReference type="GO" id="GO:0035435">
    <property type="term" value="P:phosphate ion transmembrane transport"/>
    <property type="evidence" value="ECO:0007669"/>
    <property type="project" value="InterPro"/>
</dbReference>
<keyword evidence="3 4" id="KW-0592">Phosphate transport</keyword>
<dbReference type="STRING" id="937777.Deipe_1154"/>
<dbReference type="AlphaFoldDB" id="K9ZYI8"/>
<evidence type="ECO:0000256" key="4">
    <source>
        <dbReference type="PIRNR" id="PIRNR002756"/>
    </source>
</evidence>
<reference evidence="8" key="1">
    <citation type="submission" date="2012-03" db="EMBL/GenBank/DDBJ databases">
        <title>Complete sequence of chromosome of Deinococcus peraridilitoris DSM 19664.</title>
        <authorList>
            <person name="Lucas S."/>
            <person name="Copeland A."/>
            <person name="Lapidus A."/>
            <person name="Glavina del Rio T."/>
            <person name="Dalin E."/>
            <person name="Tice H."/>
            <person name="Bruce D."/>
            <person name="Goodwin L."/>
            <person name="Pitluck S."/>
            <person name="Peters L."/>
            <person name="Mikhailova N."/>
            <person name="Lu M."/>
            <person name="Kyrpides N."/>
            <person name="Mavromatis K."/>
            <person name="Ivanova N."/>
            <person name="Brettin T."/>
            <person name="Detter J.C."/>
            <person name="Han C."/>
            <person name="Larimer F."/>
            <person name="Land M."/>
            <person name="Hauser L."/>
            <person name="Markowitz V."/>
            <person name="Cheng J.-F."/>
            <person name="Hugenholtz P."/>
            <person name="Woyke T."/>
            <person name="Wu D."/>
            <person name="Pukall R."/>
            <person name="Steenblock K."/>
            <person name="Brambilla E."/>
            <person name="Klenk H.-P."/>
            <person name="Eisen J.A."/>
        </authorList>
    </citation>
    <scope>NUCLEOTIDE SEQUENCE [LARGE SCALE GENOMIC DNA]</scope>
    <source>
        <strain evidence="8">DSM 19664 / LMG 22246 / CIP 109416 / KR-200</strain>
    </source>
</reference>
<dbReference type="InterPro" id="IPR050962">
    <property type="entry name" value="Phosphate-bind_PstS"/>
</dbReference>
<evidence type="ECO:0000256" key="5">
    <source>
        <dbReference type="SAM" id="SignalP"/>
    </source>
</evidence>
<dbReference type="PANTHER" id="PTHR42996:SF1">
    <property type="entry name" value="PHOSPHATE-BINDING PROTEIN PSTS"/>
    <property type="match status" value="1"/>
</dbReference>
<organism evidence="7 8">
    <name type="scientific">Deinococcus peraridilitoris (strain DSM 19664 / LMG 22246 / CIP 109416 / KR-200)</name>
    <dbReference type="NCBI Taxonomy" id="937777"/>
    <lineage>
        <taxon>Bacteria</taxon>
        <taxon>Thermotogati</taxon>
        <taxon>Deinococcota</taxon>
        <taxon>Deinococci</taxon>
        <taxon>Deinococcales</taxon>
        <taxon>Deinococcaceae</taxon>
        <taxon>Deinococcus</taxon>
    </lineage>
</organism>
<dbReference type="EMBL" id="CP003382">
    <property type="protein sequence ID" value="AFZ66713.1"/>
    <property type="molecule type" value="Genomic_DNA"/>
</dbReference>
<dbReference type="GO" id="GO:0042301">
    <property type="term" value="F:phosphate ion binding"/>
    <property type="evidence" value="ECO:0007669"/>
    <property type="project" value="InterPro"/>
</dbReference>
<dbReference type="KEGG" id="dpd:Deipe_1154"/>
<evidence type="ECO:0000256" key="2">
    <source>
        <dbReference type="ARBA" id="ARBA00022448"/>
    </source>
</evidence>
<dbReference type="PIRSF" id="PIRSF002756">
    <property type="entry name" value="PstS"/>
    <property type="match status" value="1"/>
</dbReference>
<sequence length="342" mass="36241">MTAMKKILALGLTAVTSTAFAVNLTGAGATFPYPLYSKMFNEWNKISSDDVNYQSIGSGGGQRQILERTVDFGATDGPMNDEDLKKASGKILHIPITLGAVVPTYNLPGVNTQLKFTGKVLADIYLGKIRTWNDPAITKLNAGVTLPPLPITVVRRSDGSGTTFVWVDYLSSVSSEWKSKVGTATTVQWPVGIGGKGNEGVAGIVKSTPGAIGYNELVYALQNKIAYGAVQNKAGQFVVASPKTVTEAAGSKVVPADTRVSLVNSAKGYPISSFTWVLVYADQKYGNRTEAQASALKKMLGWMVTDGQKYAEPLDYAGLPGNAATRAKAIIASITYDGKALK</sequence>
<feature type="domain" description="PBP" evidence="6">
    <location>
        <begin position="17"/>
        <end position="305"/>
    </location>
</feature>
<evidence type="ECO:0000259" key="6">
    <source>
        <dbReference type="Pfam" id="PF12849"/>
    </source>
</evidence>
<accession>K9ZYI8</accession>
<dbReference type="InterPro" id="IPR005673">
    <property type="entry name" value="ABC_phos-bd_PstS"/>
</dbReference>